<dbReference type="EMBL" id="WJXA01000006">
    <property type="protein sequence ID" value="KAF7140139.1"/>
    <property type="molecule type" value="Genomic_DNA"/>
</dbReference>
<organism evidence="4 5">
    <name type="scientific">Rhododendron simsii</name>
    <name type="common">Sims's rhododendron</name>
    <dbReference type="NCBI Taxonomy" id="118357"/>
    <lineage>
        <taxon>Eukaryota</taxon>
        <taxon>Viridiplantae</taxon>
        <taxon>Streptophyta</taxon>
        <taxon>Embryophyta</taxon>
        <taxon>Tracheophyta</taxon>
        <taxon>Spermatophyta</taxon>
        <taxon>Magnoliopsida</taxon>
        <taxon>eudicotyledons</taxon>
        <taxon>Gunneridae</taxon>
        <taxon>Pentapetalae</taxon>
        <taxon>asterids</taxon>
        <taxon>Ericales</taxon>
        <taxon>Ericaceae</taxon>
        <taxon>Ericoideae</taxon>
        <taxon>Rhodoreae</taxon>
        <taxon>Rhododendron</taxon>
    </lineage>
</organism>
<keyword evidence="5" id="KW-1185">Reference proteome</keyword>
<dbReference type="InterPro" id="IPR009091">
    <property type="entry name" value="RCC1/BLIP-II"/>
</dbReference>
<dbReference type="AlphaFoldDB" id="A0A834GQC2"/>
<dbReference type="PANTHER" id="PTHR22870">
    <property type="entry name" value="REGULATOR OF CHROMOSOME CONDENSATION"/>
    <property type="match status" value="1"/>
</dbReference>
<evidence type="ECO:0000259" key="3">
    <source>
        <dbReference type="Pfam" id="PF25390"/>
    </source>
</evidence>
<evidence type="ECO:0000313" key="5">
    <source>
        <dbReference type="Proteomes" id="UP000626092"/>
    </source>
</evidence>
<gene>
    <name evidence="4" type="ORF">RHSIM_Rhsim06G0181900</name>
</gene>
<dbReference type="InterPro" id="IPR058923">
    <property type="entry name" value="RCC1-like_dom"/>
</dbReference>
<reference evidence="4" key="1">
    <citation type="submission" date="2019-11" db="EMBL/GenBank/DDBJ databases">
        <authorList>
            <person name="Liu Y."/>
            <person name="Hou J."/>
            <person name="Li T.-Q."/>
            <person name="Guan C.-H."/>
            <person name="Wu X."/>
            <person name="Wu H.-Z."/>
            <person name="Ling F."/>
            <person name="Zhang R."/>
            <person name="Shi X.-G."/>
            <person name="Ren J.-P."/>
            <person name="Chen E.-F."/>
            <person name="Sun J.-M."/>
        </authorList>
    </citation>
    <scope>NUCLEOTIDE SEQUENCE</scope>
    <source>
        <strain evidence="4">Adult_tree_wgs_1</strain>
        <tissue evidence="4">Leaves</tissue>
    </source>
</reference>
<dbReference type="SUPFAM" id="SSF50985">
    <property type="entry name" value="RCC1/BLIP-II"/>
    <property type="match status" value="2"/>
</dbReference>
<dbReference type="InterPro" id="IPR000408">
    <property type="entry name" value="Reg_chr_condens"/>
</dbReference>
<feature type="repeat" description="RCC1" evidence="2">
    <location>
        <begin position="32"/>
        <end position="87"/>
    </location>
</feature>
<evidence type="ECO:0000256" key="1">
    <source>
        <dbReference type="ARBA" id="ARBA00022737"/>
    </source>
</evidence>
<dbReference type="InterPro" id="IPR051210">
    <property type="entry name" value="Ub_ligase/GEF_domain"/>
</dbReference>
<evidence type="ECO:0000256" key="2">
    <source>
        <dbReference type="PROSITE-ProRule" id="PRU00235"/>
    </source>
</evidence>
<name>A0A834GQC2_RHOSS</name>
<accession>A0A834GQC2</accession>
<dbReference type="PANTHER" id="PTHR22870:SF365">
    <property type="entry name" value="REGULATOR OF CHROMOSOME CONDENSATION (CELL CYCLE REGULATORY PROTEIN)-RELATED"/>
    <property type="match status" value="1"/>
</dbReference>
<protein>
    <recommendedName>
        <fullName evidence="3">RCC1-like domain-containing protein</fullName>
    </recommendedName>
</protein>
<dbReference type="Proteomes" id="UP000626092">
    <property type="component" value="Unassembled WGS sequence"/>
</dbReference>
<feature type="domain" description="RCC1-like" evidence="3">
    <location>
        <begin position="34"/>
        <end position="420"/>
    </location>
</feature>
<dbReference type="OrthoDB" id="8068875at2759"/>
<dbReference type="PROSITE" id="PS00626">
    <property type="entry name" value="RCC1_2"/>
    <property type="match status" value="2"/>
</dbReference>
<dbReference type="PRINTS" id="PR00633">
    <property type="entry name" value="RCCNDNSATION"/>
</dbReference>
<feature type="repeat" description="RCC1" evidence="2">
    <location>
        <begin position="368"/>
        <end position="417"/>
    </location>
</feature>
<keyword evidence="1" id="KW-0677">Repeat</keyword>
<dbReference type="Pfam" id="PF25390">
    <property type="entry name" value="WD40_RLD"/>
    <property type="match status" value="1"/>
</dbReference>
<evidence type="ECO:0000313" key="4">
    <source>
        <dbReference type="EMBL" id="KAF7140139.1"/>
    </source>
</evidence>
<proteinExistence type="predicted"/>
<dbReference type="PROSITE" id="PS50012">
    <property type="entry name" value="RCC1_3"/>
    <property type="match status" value="4"/>
</dbReference>
<sequence>MLRFLKRLNPTRSASAVTGSCGSRWIRRSKHTVVMSFGDGSQGALGLATSAVGMGGDAYEPTPVPGLPSDVSNISAGHYHSLAVTSQGEVWAWGRNIEVKILLNALLAVLWKDSFFGVNLLTSFIRLFCGRESWNEPKRVKGLDQVRVRAAFASGVISTAIGDDGSLWVWGKSKRGQLGLGEGITECVSPSKVEALSGEEIVKVSLGWGHALAQTKDGKLFGWGYSADVRLGQMGKPLERSALDSSSDLSKATQVSSSVLEAAEKLVLEGMEKEKDMPIVWEPCLLQELHDFEVVDVACGFDHSLVLCRDGTLLSCGSNVYGQLGRVIQDLGMLPVDIKFCPTSIASGLGHCLAICQIKRSEGTGESAGIVSWGWNQSSQLGREGPENLPLVVNELAAETPVSVSGGRAHSVALTSKGELVDYLEGSEVLQAVSGFDHNLVLVAE</sequence>
<dbReference type="Gene3D" id="2.130.10.30">
    <property type="entry name" value="Regulator of chromosome condensation 1/beta-lactamase-inhibitor protein II"/>
    <property type="match status" value="2"/>
</dbReference>
<feature type="repeat" description="RCC1" evidence="2">
    <location>
        <begin position="165"/>
        <end position="217"/>
    </location>
</feature>
<feature type="repeat" description="RCC1" evidence="2">
    <location>
        <begin position="218"/>
        <end position="310"/>
    </location>
</feature>
<comment type="caution">
    <text evidence="4">The sequence shown here is derived from an EMBL/GenBank/DDBJ whole genome shotgun (WGS) entry which is preliminary data.</text>
</comment>